<protein>
    <submittedName>
        <fullName evidence="1">Uncharacterized protein</fullName>
    </submittedName>
</protein>
<dbReference type="Proteomes" id="UP001589575">
    <property type="component" value="Unassembled WGS sequence"/>
</dbReference>
<comment type="caution">
    <text evidence="1">The sequence shown here is derived from an EMBL/GenBank/DDBJ whole genome shotgun (WGS) entry which is preliminary data.</text>
</comment>
<gene>
    <name evidence="1" type="ORF">ACFFX0_05490</name>
</gene>
<dbReference type="EMBL" id="JBHMFI010000001">
    <property type="protein sequence ID" value="MFB9070673.1"/>
    <property type="molecule type" value="Genomic_DNA"/>
</dbReference>
<sequence>MAASTSGTTCLATCALHHSMGHYCCERSAPFRGCHRRCEGLGLGPSDSTRAAH</sequence>
<keyword evidence="2" id="KW-1185">Reference proteome</keyword>
<evidence type="ECO:0000313" key="2">
    <source>
        <dbReference type="Proteomes" id="UP001589575"/>
    </source>
</evidence>
<evidence type="ECO:0000313" key="1">
    <source>
        <dbReference type="EMBL" id="MFB9070673.1"/>
    </source>
</evidence>
<accession>A0ABV5FVF7</accession>
<name>A0ABV5FVF7_9MICC</name>
<reference evidence="1 2" key="1">
    <citation type="submission" date="2024-09" db="EMBL/GenBank/DDBJ databases">
        <authorList>
            <person name="Sun Q."/>
            <person name="Mori K."/>
        </authorList>
    </citation>
    <scope>NUCLEOTIDE SEQUENCE [LARGE SCALE GENOMIC DNA]</scope>
    <source>
        <strain evidence="1 2">CCM 7609</strain>
    </source>
</reference>
<proteinExistence type="predicted"/>
<organism evidence="1 2">
    <name type="scientific">Citricoccus parietis</name>
    <dbReference type="NCBI Taxonomy" id="592307"/>
    <lineage>
        <taxon>Bacteria</taxon>
        <taxon>Bacillati</taxon>
        <taxon>Actinomycetota</taxon>
        <taxon>Actinomycetes</taxon>
        <taxon>Micrococcales</taxon>
        <taxon>Micrococcaceae</taxon>
        <taxon>Citricoccus</taxon>
    </lineage>
</organism>